<sequence>MADISVISVLWCMEFFNIWISSLCEYTSSVFLTSEEVNSTKFEKNELAVFIVQCLGALIVAFLVDINRLKKMTVSRIGFSLFALTGFVALGLIVSNSVWPGMIMFWPSSALFITLPVTYSIMFNQKLNASFASVRRIVSVLEMGNALIEWVSYLTSPDEDGNSRYSVIFLWVITIPLFMLFLIWLQSIKKYVRGDFTVDTSVKSVVKGIYSDLRHKEHTGRSLLHVVFFTLLLIPAMSLTVLGSTLDVASDDDAEPKDPRLVNLLFAFQMLIIPLIEVVLAMTNISEDRADYPVLIIAHATNVLVLLLILWNFQALPPVTTASSVEPSQLVRIKRARAFDTDPSMCPVEGEFRYLLLNGAKIDAIFKTSVEIEPGYPEFRIPPGQYLAGGIPTPQKVLRIDIETRFYDPSNPNAPKVNTAIDFVTNMFNLIYIWGNDTFLELKHYLIDLRVVAPGKARVMIANSLWRDVPGGVVTIIAEDGSYEETIVIPPRNEMVEKMIPVPGEGILTYVTYEFRGTDEIAKANFKRDTCKIPLQEFDDYVVYVENPKDSVLGVYSQRVCDKSLPPEPPSTTESTTSATKRPTRRPTDPIKVREQTAYALVGSSLGITSVAYTHFFWVESPLRLRATMFAMFRVADAVVYRFTPVVSGKELTLTKVYTLIAIQVTTTIAHLVLGWIFQSFIRQL</sequence>
<name>A0A8S9WTJ5_APOLU</name>
<keyword evidence="2" id="KW-0472">Membrane</keyword>
<keyword evidence="4" id="KW-1185">Reference proteome</keyword>
<evidence type="ECO:0000256" key="1">
    <source>
        <dbReference type="SAM" id="MobiDB-lite"/>
    </source>
</evidence>
<proteinExistence type="predicted"/>
<dbReference type="AlphaFoldDB" id="A0A8S9WTJ5"/>
<feature type="transmembrane region" description="Helical" evidence="2">
    <location>
        <begin position="134"/>
        <end position="153"/>
    </location>
</feature>
<feature type="region of interest" description="Disordered" evidence="1">
    <location>
        <begin position="563"/>
        <end position="589"/>
    </location>
</feature>
<keyword evidence="2" id="KW-1133">Transmembrane helix</keyword>
<feature type="transmembrane region" description="Helical" evidence="2">
    <location>
        <begin position="105"/>
        <end position="122"/>
    </location>
</feature>
<feature type="transmembrane region" description="Helical" evidence="2">
    <location>
        <begin position="223"/>
        <end position="242"/>
    </location>
</feature>
<feature type="transmembrane region" description="Helical" evidence="2">
    <location>
        <begin position="78"/>
        <end position="99"/>
    </location>
</feature>
<gene>
    <name evidence="3" type="ORF">GE061_006747</name>
</gene>
<keyword evidence="2" id="KW-0812">Transmembrane</keyword>
<evidence type="ECO:0000313" key="3">
    <source>
        <dbReference type="EMBL" id="KAF6198725.1"/>
    </source>
</evidence>
<accession>A0A8S9WTJ5</accession>
<reference evidence="3" key="1">
    <citation type="journal article" date="2021" name="Mol. Ecol. Resour.">
        <title>Apolygus lucorum genome provides insights into omnivorousness and mesophyll feeding.</title>
        <authorList>
            <person name="Liu Y."/>
            <person name="Liu H."/>
            <person name="Wang H."/>
            <person name="Huang T."/>
            <person name="Liu B."/>
            <person name="Yang B."/>
            <person name="Yin L."/>
            <person name="Li B."/>
            <person name="Zhang Y."/>
            <person name="Zhang S."/>
            <person name="Jiang F."/>
            <person name="Zhang X."/>
            <person name="Ren Y."/>
            <person name="Wang B."/>
            <person name="Wang S."/>
            <person name="Lu Y."/>
            <person name="Wu K."/>
            <person name="Fan W."/>
            <person name="Wang G."/>
        </authorList>
    </citation>
    <scope>NUCLEOTIDE SEQUENCE</scope>
    <source>
        <strain evidence="3">12Hb</strain>
    </source>
</reference>
<dbReference type="EMBL" id="WIXP02000015">
    <property type="protein sequence ID" value="KAF6198725.1"/>
    <property type="molecule type" value="Genomic_DNA"/>
</dbReference>
<feature type="transmembrane region" description="Helical" evidence="2">
    <location>
        <begin position="262"/>
        <end position="282"/>
    </location>
</feature>
<feature type="transmembrane region" description="Helical" evidence="2">
    <location>
        <begin position="598"/>
        <end position="618"/>
    </location>
</feature>
<dbReference type="Proteomes" id="UP000466442">
    <property type="component" value="Unassembled WGS sequence"/>
</dbReference>
<evidence type="ECO:0000256" key="2">
    <source>
        <dbReference type="SAM" id="Phobius"/>
    </source>
</evidence>
<feature type="transmembrane region" description="Helical" evidence="2">
    <location>
        <begin position="294"/>
        <end position="313"/>
    </location>
</feature>
<feature type="transmembrane region" description="Helical" evidence="2">
    <location>
        <begin position="165"/>
        <end position="185"/>
    </location>
</feature>
<feature type="transmembrane region" description="Helical" evidence="2">
    <location>
        <begin position="47"/>
        <end position="66"/>
    </location>
</feature>
<feature type="transmembrane region" description="Helical" evidence="2">
    <location>
        <begin position="656"/>
        <end position="678"/>
    </location>
</feature>
<protein>
    <submittedName>
        <fullName evidence="3">Uncharacterized protein</fullName>
    </submittedName>
</protein>
<comment type="caution">
    <text evidence="3">The sequence shown here is derived from an EMBL/GenBank/DDBJ whole genome shotgun (WGS) entry which is preliminary data.</text>
</comment>
<organism evidence="3 4">
    <name type="scientific">Apolygus lucorum</name>
    <name type="common">Small green plant bug</name>
    <name type="synonym">Lygocoris lucorum</name>
    <dbReference type="NCBI Taxonomy" id="248454"/>
    <lineage>
        <taxon>Eukaryota</taxon>
        <taxon>Metazoa</taxon>
        <taxon>Ecdysozoa</taxon>
        <taxon>Arthropoda</taxon>
        <taxon>Hexapoda</taxon>
        <taxon>Insecta</taxon>
        <taxon>Pterygota</taxon>
        <taxon>Neoptera</taxon>
        <taxon>Paraneoptera</taxon>
        <taxon>Hemiptera</taxon>
        <taxon>Heteroptera</taxon>
        <taxon>Panheteroptera</taxon>
        <taxon>Cimicomorpha</taxon>
        <taxon>Miridae</taxon>
        <taxon>Mirini</taxon>
        <taxon>Apolygus</taxon>
    </lineage>
</organism>
<evidence type="ECO:0000313" key="4">
    <source>
        <dbReference type="Proteomes" id="UP000466442"/>
    </source>
</evidence>